<dbReference type="GO" id="GO:0008270">
    <property type="term" value="F:zinc ion binding"/>
    <property type="evidence" value="ECO:0007669"/>
    <property type="project" value="UniProtKB-KW"/>
</dbReference>
<dbReference type="PROSITE" id="PS01360">
    <property type="entry name" value="ZF_MYND_1"/>
    <property type="match status" value="1"/>
</dbReference>
<keyword evidence="3" id="KW-0862">Zinc</keyword>
<keyword evidence="2 4" id="KW-0863">Zinc-finger</keyword>
<dbReference type="SUPFAM" id="SSF144232">
    <property type="entry name" value="HIT/MYND zinc finger-like"/>
    <property type="match status" value="1"/>
</dbReference>
<reference evidence="7 8" key="1">
    <citation type="journal article" date="2024" name="Nat. Commun.">
        <title>Phylogenomics reveals the evolutionary origins of lichenization in chlorophyte algae.</title>
        <authorList>
            <person name="Puginier C."/>
            <person name="Libourel C."/>
            <person name="Otte J."/>
            <person name="Skaloud P."/>
            <person name="Haon M."/>
            <person name="Grisel S."/>
            <person name="Petersen M."/>
            <person name="Berrin J.G."/>
            <person name="Delaux P.M."/>
            <person name="Dal Grande F."/>
            <person name="Keller J."/>
        </authorList>
    </citation>
    <scope>NUCLEOTIDE SEQUENCE [LARGE SCALE GENOMIC DNA]</scope>
    <source>
        <strain evidence="7 8">SAG 2043</strain>
    </source>
</reference>
<evidence type="ECO:0000256" key="3">
    <source>
        <dbReference type="ARBA" id="ARBA00022833"/>
    </source>
</evidence>
<dbReference type="Proteomes" id="UP001489004">
    <property type="component" value="Unassembled WGS sequence"/>
</dbReference>
<dbReference type="PROSITE" id="PS50865">
    <property type="entry name" value="ZF_MYND_2"/>
    <property type="match status" value="1"/>
</dbReference>
<dbReference type="EMBL" id="JALJOR010000013">
    <property type="protein sequence ID" value="KAK9806877.1"/>
    <property type="molecule type" value="Genomic_DNA"/>
</dbReference>
<comment type="caution">
    <text evidence="7">The sequence shown here is derived from an EMBL/GenBank/DDBJ whole genome shotgun (WGS) entry which is preliminary data.</text>
</comment>
<protein>
    <recommendedName>
        <fullName evidence="6">MYND-type domain-containing protein</fullName>
    </recommendedName>
</protein>
<gene>
    <name evidence="7" type="ORF">WJX72_005922</name>
</gene>
<feature type="coiled-coil region" evidence="5">
    <location>
        <begin position="38"/>
        <end position="65"/>
    </location>
</feature>
<accession>A0AAW1PFG8</accession>
<proteinExistence type="predicted"/>
<evidence type="ECO:0000256" key="1">
    <source>
        <dbReference type="ARBA" id="ARBA00022723"/>
    </source>
</evidence>
<organism evidence="7 8">
    <name type="scientific">[Myrmecia] bisecta</name>
    <dbReference type="NCBI Taxonomy" id="41462"/>
    <lineage>
        <taxon>Eukaryota</taxon>
        <taxon>Viridiplantae</taxon>
        <taxon>Chlorophyta</taxon>
        <taxon>core chlorophytes</taxon>
        <taxon>Trebouxiophyceae</taxon>
        <taxon>Trebouxiales</taxon>
        <taxon>Trebouxiaceae</taxon>
        <taxon>Myrmecia</taxon>
    </lineage>
</organism>
<feature type="domain" description="MYND-type" evidence="6">
    <location>
        <begin position="319"/>
        <end position="358"/>
    </location>
</feature>
<keyword evidence="5" id="KW-0175">Coiled coil</keyword>
<sequence length="364" mass="40349">MDAADCLPNATAHGDSGDCLEHALAIPLGERSKRVKLLIQAELLAAEAKAEILQLLKRAEDANHIVKPGQYGMRAAPEFRSPREGGEYMMRAQTNYGKTARPLERPSAPFIWRTECRLGAPQIKTCYMLSESFCLLSLAALATSPTRGSSSLEKLAVYPLATQTLDGQLKLAVEAGKTCTAVREYSWGHLTDFGITLNEIEWCLRTLVLNTCKSMDRQWLARLGKPDIKDHLNALIRLEPKRPSTWWHHGRQSFQEMQLPQAVQELTKGLRLDFVQALIKKRLIPDSTEAVPAITFQQSAGLAAAADADASLVKSIKQCAGCPKRILQTIGTCGRCKKARYCSRDCQRTHWVQHKKKCMLPAAG</sequence>
<keyword evidence="8" id="KW-1185">Reference proteome</keyword>
<evidence type="ECO:0000259" key="6">
    <source>
        <dbReference type="PROSITE" id="PS50865"/>
    </source>
</evidence>
<keyword evidence="1" id="KW-0479">Metal-binding</keyword>
<evidence type="ECO:0000256" key="4">
    <source>
        <dbReference type="PROSITE-ProRule" id="PRU00134"/>
    </source>
</evidence>
<dbReference type="Gene3D" id="6.10.140.2220">
    <property type="match status" value="1"/>
</dbReference>
<dbReference type="AlphaFoldDB" id="A0AAW1PFG8"/>
<dbReference type="Pfam" id="PF01753">
    <property type="entry name" value="zf-MYND"/>
    <property type="match status" value="1"/>
</dbReference>
<name>A0AAW1PFG8_9CHLO</name>
<evidence type="ECO:0000256" key="5">
    <source>
        <dbReference type="SAM" id="Coils"/>
    </source>
</evidence>
<dbReference type="InterPro" id="IPR002893">
    <property type="entry name" value="Znf_MYND"/>
</dbReference>
<evidence type="ECO:0000256" key="2">
    <source>
        <dbReference type="ARBA" id="ARBA00022771"/>
    </source>
</evidence>
<evidence type="ECO:0000313" key="8">
    <source>
        <dbReference type="Proteomes" id="UP001489004"/>
    </source>
</evidence>
<evidence type="ECO:0000313" key="7">
    <source>
        <dbReference type="EMBL" id="KAK9806877.1"/>
    </source>
</evidence>